<proteinExistence type="inferred from homology"/>
<organism evidence="2 3">
    <name type="scientific">Gulosibacter bifidus</name>
    <dbReference type="NCBI Taxonomy" id="272239"/>
    <lineage>
        <taxon>Bacteria</taxon>
        <taxon>Bacillati</taxon>
        <taxon>Actinomycetota</taxon>
        <taxon>Actinomycetes</taxon>
        <taxon>Micrococcales</taxon>
        <taxon>Microbacteriaceae</taxon>
        <taxon>Gulosibacter</taxon>
    </lineage>
</organism>
<evidence type="ECO:0000313" key="2">
    <source>
        <dbReference type="EMBL" id="MFD2675256.1"/>
    </source>
</evidence>
<dbReference type="SUPFAM" id="SSF56752">
    <property type="entry name" value="D-aminoacid aminotransferase-like PLP-dependent enzymes"/>
    <property type="match status" value="1"/>
</dbReference>
<comment type="similarity">
    <text evidence="1">Belongs to the class-IV pyridoxal-phosphate-dependent aminotransferase family.</text>
</comment>
<dbReference type="Pfam" id="PF01063">
    <property type="entry name" value="Aminotran_4"/>
    <property type="match status" value="1"/>
</dbReference>
<evidence type="ECO:0000256" key="1">
    <source>
        <dbReference type="ARBA" id="ARBA00009320"/>
    </source>
</evidence>
<dbReference type="RefSeq" id="WP_066058000.1">
    <property type="nucleotide sequence ID" value="NZ_JBHUNF010000004.1"/>
</dbReference>
<dbReference type="Gene3D" id="3.20.10.10">
    <property type="entry name" value="D-amino Acid Aminotransferase, subunit A, domain 2"/>
    <property type="match status" value="1"/>
</dbReference>
<dbReference type="PANTHER" id="PTHR42743">
    <property type="entry name" value="AMINO-ACID AMINOTRANSFERASE"/>
    <property type="match status" value="1"/>
</dbReference>
<dbReference type="GO" id="GO:0008483">
    <property type="term" value="F:transaminase activity"/>
    <property type="evidence" value="ECO:0007669"/>
    <property type="project" value="UniProtKB-KW"/>
</dbReference>
<dbReference type="InterPro" id="IPR043131">
    <property type="entry name" value="BCAT-like_N"/>
</dbReference>
<dbReference type="Gene3D" id="3.30.470.10">
    <property type="match status" value="1"/>
</dbReference>
<dbReference type="InterPro" id="IPR050571">
    <property type="entry name" value="Class-IV_PLP-Dep_Aminotrnsfr"/>
</dbReference>
<sequence>MTTARPVQMIALLDGSLVDPDVPLLRADDLGVVRGDGVFDVAFCSHGEVPNLEAHLDRLEASAHILGLPKPDRAGYARAVTALTDAWDWDANPEAIVRMVETRGSELGGEPTCWAMMMPLAESIYRDRHEGVRVLILDRGYEAEETVDLPWLLPGAKSLSYGINMAAQRWALNHGADDALFVTPNGHLLEGPTSTLLLDLDGKLQTPQQDGILASTTLRRLMDAGAPEGITVTFAELHREVLDRVDGAWLISSGRLLAPITSVDGKAIPRSPMHATLARLLKVPAPRN</sequence>
<gene>
    <name evidence="2" type="ORF">ACFSUQ_08110</name>
</gene>
<comment type="caution">
    <text evidence="2">The sequence shown here is derived from an EMBL/GenBank/DDBJ whole genome shotgun (WGS) entry which is preliminary data.</text>
</comment>
<evidence type="ECO:0000313" key="3">
    <source>
        <dbReference type="Proteomes" id="UP001597453"/>
    </source>
</evidence>
<protein>
    <submittedName>
        <fullName evidence="2">Aminotransferase class IV</fullName>
    </submittedName>
</protein>
<dbReference type="InterPro" id="IPR036038">
    <property type="entry name" value="Aminotransferase-like"/>
</dbReference>
<keyword evidence="3" id="KW-1185">Reference proteome</keyword>
<reference evidence="3" key="1">
    <citation type="journal article" date="2019" name="Int. J. Syst. Evol. Microbiol.">
        <title>The Global Catalogue of Microorganisms (GCM) 10K type strain sequencing project: providing services to taxonomists for standard genome sequencing and annotation.</title>
        <authorList>
            <consortium name="The Broad Institute Genomics Platform"/>
            <consortium name="The Broad Institute Genome Sequencing Center for Infectious Disease"/>
            <person name="Wu L."/>
            <person name="Ma J."/>
        </authorList>
    </citation>
    <scope>NUCLEOTIDE SEQUENCE [LARGE SCALE GENOMIC DNA]</scope>
    <source>
        <strain evidence="3">TISTR 1511</strain>
    </source>
</reference>
<dbReference type="InterPro" id="IPR043132">
    <property type="entry name" value="BCAT-like_C"/>
</dbReference>
<keyword evidence="2" id="KW-0808">Transferase</keyword>
<dbReference type="PANTHER" id="PTHR42743:SF11">
    <property type="entry name" value="AMINODEOXYCHORISMATE LYASE"/>
    <property type="match status" value="1"/>
</dbReference>
<accession>A0ABW5RJG8</accession>
<name>A0ABW5RJG8_9MICO</name>
<dbReference type="InterPro" id="IPR001544">
    <property type="entry name" value="Aminotrans_IV"/>
</dbReference>
<keyword evidence="2" id="KW-0032">Aminotransferase</keyword>
<dbReference type="EMBL" id="JBHUNF010000004">
    <property type="protein sequence ID" value="MFD2675256.1"/>
    <property type="molecule type" value="Genomic_DNA"/>
</dbReference>
<dbReference type="Proteomes" id="UP001597453">
    <property type="component" value="Unassembled WGS sequence"/>
</dbReference>